<feature type="compositionally biased region" description="Polar residues" evidence="1">
    <location>
        <begin position="1"/>
        <end position="10"/>
    </location>
</feature>
<dbReference type="EMBL" id="CP042305">
    <property type="protein sequence ID" value="QDZ14715.1"/>
    <property type="molecule type" value="Genomic_DNA"/>
</dbReference>
<dbReference type="InterPro" id="IPR036388">
    <property type="entry name" value="WH-like_DNA-bd_sf"/>
</dbReference>
<feature type="domain" description="HTH marR-type" evidence="2">
    <location>
        <begin position="38"/>
        <end position="169"/>
    </location>
</feature>
<proteinExistence type="predicted"/>
<feature type="region of interest" description="Disordered" evidence="1">
    <location>
        <begin position="1"/>
        <end position="33"/>
    </location>
</feature>
<dbReference type="PANTHER" id="PTHR33164">
    <property type="entry name" value="TRANSCRIPTIONAL REGULATOR, MARR FAMILY"/>
    <property type="match status" value="1"/>
</dbReference>
<dbReference type="InterPro" id="IPR036390">
    <property type="entry name" value="WH_DNA-bd_sf"/>
</dbReference>
<dbReference type="Gene3D" id="1.10.10.10">
    <property type="entry name" value="Winged helix-like DNA-binding domain superfamily/Winged helix DNA-binding domain"/>
    <property type="match status" value="1"/>
</dbReference>
<dbReference type="GO" id="GO:0006950">
    <property type="term" value="P:response to stress"/>
    <property type="evidence" value="ECO:0007669"/>
    <property type="project" value="TreeGrafter"/>
</dbReference>
<dbReference type="SUPFAM" id="SSF46785">
    <property type="entry name" value="Winged helix' DNA-binding domain"/>
    <property type="match status" value="1"/>
</dbReference>
<dbReference type="PROSITE" id="PS50995">
    <property type="entry name" value="HTH_MARR_2"/>
    <property type="match status" value="1"/>
</dbReference>
<evidence type="ECO:0000259" key="2">
    <source>
        <dbReference type="PROSITE" id="PS50995"/>
    </source>
</evidence>
<evidence type="ECO:0000256" key="1">
    <source>
        <dbReference type="SAM" id="MobiDB-lite"/>
    </source>
</evidence>
<dbReference type="RefSeq" id="WP_146319868.1">
    <property type="nucleotide sequence ID" value="NZ_CP042305.1"/>
</dbReference>
<dbReference type="PRINTS" id="PR00598">
    <property type="entry name" value="HTHMARR"/>
</dbReference>
<keyword evidence="4" id="KW-1185">Reference proteome</keyword>
<dbReference type="SMART" id="SM00347">
    <property type="entry name" value="HTH_MARR"/>
    <property type="match status" value="1"/>
</dbReference>
<dbReference type="PANTHER" id="PTHR33164:SF43">
    <property type="entry name" value="HTH-TYPE TRANSCRIPTIONAL REPRESSOR YETL"/>
    <property type="match status" value="1"/>
</dbReference>
<protein>
    <submittedName>
        <fullName evidence="3">MarR family transcriptional regulator</fullName>
    </submittedName>
</protein>
<dbReference type="OrthoDB" id="3174724at2"/>
<name>A0A5B8M4J6_9MICO</name>
<dbReference type="Proteomes" id="UP000320216">
    <property type="component" value="Chromosome"/>
</dbReference>
<feature type="compositionally biased region" description="Basic and acidic residues" evidence="1">
    <location>
        <begin position="13"/>
        <end position="24"/>
    </location>
</feature>
<dbReference type="KEGG" id="huw:FPZ11_08055"/>
<gene>
    <name evidence="3" type="ORF">FPZ11_08055</name>
</gene>
<evidence type="ECO:0000313" key="4">
    <source>
        <dbReference type="Proteomes" id="UP000320216"/>
    </source>
</evidence>
<dbReference type="InterPro" id="IPR039422">
    <property type="entry name" value="MarR/SlyA-like"/>
</dbReference>
<reference evidence="3 4" key="1">
    <citation type="submission" date="2019-07" db="EMBL/GenBank/DDBJ databases">
        <title>Full genome sequence of Humibacter sp. WJ7-1.</title>
        <authorList>
            <person name="Im W.-T."/>
        </authorList>
    </citation>
    <scope>NUCLEOTIDE SEQUENCE [LARGE SCALE GENOMIC DNA]</scope>
    <source>
        <strain evidence="3 4">WJ7-1</strain>
    </source>
</reference>
<organism evidence="3 4">
    <name type="scientific">Humibacter ginsenosidimutans</name>
    <dbReference type="NCBI Taxonomy" id="2599293"/>
    <lineage>
        <taxon>Bacteria</taxon>
        <taxon>Bacillati</taxon>
        <taxon>Actinomycetota</taxon>
        <taxon>Actinomycetes</taxon>
        <taxon>Micrococcales</taxon>
        <taxon>Microbacteriaceae</taxon>
        <taxon>Humibacter</taxon>
    </lineage>
</organism>
<dbReference type="AlphaFoldDB" id="A0A5B8M4J6"/>
<dbReference type="InterPro" id="IPR000835">
    <property type="entry name" value="HTH_MarR-typ"/>
</dbReference>
<accession>A0A5B8M4J6</accession>
<dbReference type="GO" id="GO:0003700">
    <property type="term" value="F:DNA-binding transcription factor activity"/>
    <property type="evidence" value="ECO:0007669"/>
    <property type="project" value="InterPro"/>
</dbReference>
<evidence type="ECO:0000313" key="3">
    <source>
        <dbReference type="EMBL" id="QDZ14715.1"/>
    </source>
</evidence>
<sequence length="186" mass="19797">MTTGSTSSASRVHATEGAEVRHPPSPETGGASTADVEALSAVDALAQLSFLVQATLERRAAEHDVSIVVTRLMGILRDRTPTMNELAALLELDKSSVSGLVDRAVRRGFVQRMPSATDRRSVRVALTDEGRRMAVDVTSEFGSDIERLLAPLSERDGKSLTRIATAVLARHVSERGSAADGADEFA</sequence>
<dbReference type="Pfam" id="PF12802">
    <property type="entry name" value="MarR_2"/>
    <property type="match status" value="1"/>
</dbReference>